<name>A0A8X6LLE7_TRICU</name>
<gene>
    <name evidence="1" type="ORF">TNCT_417451</name>
</gene>
<evidence type="ECO:0000313" key="2">
    <source>
        <dbReference type="Proteomes" id="UP000887116"/>
    </source>
</evidence>
<accession>A0A8X6LLE7</accession>
<dbReference type="EMBL" id="BMAO01006939">
    <property type="protein sequence ID" value="GFR12642.1"/>
    <property type="molecule type" value="Genomic_DNA"/>
</dbReference>
<dbReference type="AlphaFoldDB" id="A0A8X6LLE7"/>
<reference evidence="1" key="1">
    <citation type="submission" date="2020-07" db="EMBL/GenBank/DDBJ databases">
        <title>Multicomponent nature underlies the extraordinary mechanical properties of spider dragline silk.</title>
        <authorList>
            <person name="Kono N."/>
            <person name="Nakamura H."/>
            <person name="Mori M."/>
            <person name="Yoshida Y."/>
            <person name="Ohtoshi R."/>
            <person name="Malay A.D."/>
            <person name="Moran D.A.P."/>
            <person name="Tomita M."/>
            <person name="Numata K."/>
            <person name="Arakawa K."/>
        </authorList>
    </citation>
    <scope>NUCLEOTIDE SEQUENCE</scope>
</reference>
<evidence type="ECO:0000313" key="1">
    <source>
        <dbReference type="EMBL" id="GFR12642.1"/>
    </source>
</evidence>
<keyword evidence="2" id="KW-1185">Reference proteome</keyword>
<dbReference type="Proteomes" id="UP000887116">
    <property type="component" value="Unassembled WGS sequence"/>
</dbReference>
<sequence length="89" mass="10011">MFITHAQYRILLHLPFQSVINYSNYLSIPISSRAAENKAFLFPITRLWVLKNRLGENNKSSNPFCSNGCGYGNGDSLQSANVPCDEDKN</sequence>
<protein>
    <submittedName>
        <fullName evidence="1">Uncharacterized protein</fullName>
    </submittedName>
</protein>
<organism evidence="1 2">
    <name type="scientific">Trichonephila clavata</name>
    <name type="common">Joro spider</name>
    <name type="synonym">Nephila clavata</name>
    <dbReference type="NCBI Taxonomy" id="2740835"/>
    <lineage>
        <taxon>Eukaryota</taxon>
        <taxon>Metazoa</taxon>
        <taxon>Ecdysozoa</taxon>
        <taxon>Arthropoda</taxon>
        <taxon>Chelicerata</taxon>
        <taxon>Arachnida</taxon>
        <taxon>Araneae</taxon>
        <taxon>Araneomorphae</taxon>
        <taxon>Entelegynae</taxon>
        <taxon>Araneoidea</taxon>
        <taxon>Nephilidae</taxon>
        <taxon>Trichonephila</taxon>
    </lineage>
</organism>
<comment type="caution">
    <text evidence="1">The sequence shown here is derived from an EMBL/GenBank/DDBJ whole genome shotgun (WGS) entry which is preliminary data.</text>
</comment>
<proteinExistence type="predicted"/>